<sequence>TPYNSTEEAKSAVATGKVYGALHFSTNFSSAMAKRVAEGEVPDDIVEESSISVWLDMTNHQISYYLKSQLHKAYESFTKRAMVACDRNENLVQYL</sequence>
<evidence type="ECO:0000313" key="1">
    <source>
        <dbReference type="EMBL" id="KOB71262.1"/>
    </source>
</evidence>
<organism evidence="1 2">
    <name type="scientific">Operophtera brumata</name>
    <name type="common">Winter moth</name>
    <name type="synonym">Phalaena brumata</name>
    <dbReference type="NCBI Taxonomy" id="104452"/>
    <lineage>
        <taxon>Eukaryota</taxon>
        <taxon>Metazoa</taxon>
        <taxon>Ecdysozoa</taxon>
        <taxon>Arthropoda</taxon>
        <taxon>Hexapoda</taxon>
        <taxon>Insecta</taxon>
        <taxon>Pterygota</taxon>
        <taxon>Neoptera</taxon>
        <taxon>Endopterygota</taxon>
        <taxon>Lepidoptera</taxon>
        <taxon>Glossata</taxon>
        <taxon>Ditrysia</taxon>
        <taxon>Geometroidea</taxon>
        <taxon>Geometridae</taxon>
        <taxon>Larentiinae</taxon>
        <taxon>Operophtera</taxon>
    </lineage>
</organism>
<feature type="non-terminal residue" evidence="1">
    <location>
        <position position="1"/>
    </location>
</feature>
<name>A0A0L7L708_OPEBR</name>
<comment type="caution">
    <text evidence="1">The sequence shown here is derived from an EMBL/GenBank/DDBJ whole genome shotgun (WGS) entry which is preliminary data.</text>
</comment>
<proteinExistence type="predicted"/>
<dbReference type="EMBL" id="JTDY01002507">
    <property type="protein sequence ID" value="KOB71262.1"/>
    <property type="molecule type" value="Genomic_DNA"/>
</dbReference>
<reference evidence="1 2" key="1">
    <citation type="journal article" date="2015" name="Genome Biol. Evol.">
        <title>The genome of winter moth (Operophtera brumata) provides a genomic perspective on sexual dimorphism and phenology.</title>
        <authorList>
            <person name="Derks M.F."/>
            <person name="Smit S."/>
            <person name="Salis L."/>
            <person name="Schijlen E."/>
            <person name="Bossers A."/>
            <person name="Mateman C."/>
            <person name="Pijl A.S."/>
            <person name="de Ridder D."/>
            <person name="Groenen M.A."/>
            <person name="Visser M.E."/>
            <person name="Megens H.J."/>
        </authorList>
    </citation>
    <scope>NUCLEOTIDE SEQUENCE [LARGE SCALE GENOMIC DNA]</scope>
    <source>
        <strain evidence="1">WM2013NL</strain>
        <tissue evidence="1">Head and thorax</tissue>
    </source>
</reference>
<dbReference type="Proteomes" id="UP000037510">
    <property type="component" value="Unassembled WGS sequence"/>
</dbReference>
<dbReference type="STRING" id="104452.A0A0L7L708"/>
<dbReference type="AlphaFoldDB" id="A0A0L7L708"/>
<protein>
    <submittedName>
        <fullName evidence="1">ABC transporter G family member 20</fullName>
    </submittedName>
</protein>
<keyword evidence="2" id="KW-1185">Reference proteome</keyword>
<gene>
    <name evidence="1" type="ORF">OBRU01_13991</name>
</gene>
<accession>A0A0L7L708</accession>
<evidence type="ECO:0000313" key="2">
    <source>
        <dbReference type="Proteomes" id="UP000037510"/>
    </source>
</evidence>